<dbReference type="RefSeq" id="WP_183477293.1">
    <property type="nucleotide sequence ID" value="NZ_JACIFO010000004.1"/>
</dbReference>
<sequence>MQKINLLLLGVVFLCFGCKDFETKKVSSTKIVEEELKHIDWKAIEQYPSFDVCEKTTEKQQQKACFEQHLSAYIYEELATHQVISNDSINQKIVLYIKIDATGKPNIDSIQAPKTLFLKLPELSNWLTEAVVKLPKIFPAQKRGIPVSTNYKLPLQIVTQ</sequence>
<proteinExistence type="predicted"/>
<name>A0A840EY03_9FLAO</name>
<evidence type="ECO:0000313" key="1">
    <source>
        <dbReference type="EMBL" id="MBB4118934.1"/>
    </source>
</evidence>
<dbReference type="Proteomes" id="UP000553034">
    <property type="component" value="Unassembled WGS sequence"/>
</dbReference>
<protein>
    <submittedName>
        <fullName evidence="1">GTPase SAR1 family protein</fullName>
    </submittedName>
</protein>
<comment type="caution">
    <text evidence="1">The sequence shown here is derived from an EMBL/GenBank/DDBJ whole genome shotgun (WGS) entry which is preliminary data.</text>
</comment>
<accession>A0A840EY03</accession>
<reference evidence="1 2" key="1">
    <citation type="submission" date="2020-08" db="EMBL/GenBank/DDBJ databases">
        <title>Genomic Encyclopedia of Type Strains, Phase IV (KMG-IV): sequencing the most valuable type-strain genomes for metagenomic binning, comparative biology and taxonomic classification.</title>
        <authorList>
            <person name="Goeker M."/>
        </authorList>
    </citation>
    <scope>NUCLEOTIDE SEQUENCE [LARGE SCALE GENOMIC DNA]</scope>
    <source>
        <strain evidence="1 2">DSM 29568</strain>
    </source>
</reference>
<dbReference type="EMBL" id="JACIFO010000004">
    <property type="protein sequence ID" value="MBB4118934.1"/>
    <property type="molecule type" value="Genomic_DNA"/>
</dbReference>
<organism evidence="1 2">
    <name type="scientific">Mesonia hippocampi</name>
    <dbReference type="NCBI Taxonomy" id="1628250"/>
    <lineage>
        <taxon>Bacteria</taxon>
        <taxon>Pseudomonadati</taxon>
        <taxon>Bacteroidota</taxon>
        <taxon>Flavobacteriia</taxon>
        <taxon>Flavobacteriales</taxon>
        <taxon>Flavobacteriaceae</taxon>
        <taxon>Mesonia</taxon>
    </lineage>
</organism>
<keyword evidence="2" id="KW-1185">Reference proteome</keyword>
<dbReference type="AlphaFoldDB" id="A0A840EY03"/>
<evidence type="ECO:0000313" key="2">
    <source>
        <dbReference type="Proteomes" id="UP000553034"/>
    </source>
</evidence>
<gene>
    <name evidence="1" type="ORF">GGR32_001225</name>
</gene>